<organism evidence="2 3">
    <name type="scientific">Penicillium diatomitis</name>
    <dbReference type="NCBI Taxonomy" id="2819901"/>
    <lineage>
        <taxon>Eukaryota</taxon>
        <taxon>Fungi</taxon>
        <taxon>Dikarya</taxon>
        <taxon>Ascomycota</taxon>
        <taxon>Pezizomycotina</taxon>
        <taxon>Eurotiomycetes</taxon>
        <taxon>Eurotiomycetidae</taxon>
        <taxon>Eurotiales</taxon>
        <taxon>Aspergillaceae</taxon>
        <taxon>Penicillium</taxon>
    </lineage>
</organism>
<accession>A0A9X0C2A7</accession>
<feature type="region of interest" description="Disordered" evidence="1">
    <location>
        <begin position="97"/>
        <end position="123"/>
    </location>
</feature>
<protein>
    <submittedName>
        <fullName evidence="2">Uncharacterized protein</fullName>
    </submittedName>
</protein>
<dbReference type="GeneID" id="81620412"/>
<proteinExistence type="predicted"/>
<reference evidence="2" key="1">
    <citation type="submission" date="2022-12" db="EMBL/GenBank/DDBJ databases">
        <authorList>
            <person name="Petersen C."/>
        </authorList>
    </citation>
    <scope>NUCLEOTIDE SEQUENCE</scope>
    <source>
        <strain evidence="2">IBT 30728</strain>
    </source>
</reference>
<gene>
    <name evidence="2" type="ORF">N7539_000559</name>
</gene>
<dbReference type="EMBL" id="JAPWDQ010000001">
    <property type="protein sequence ID" value="KAJ5495443.1"/>
    <property type="molecule type" value="Genomic_DNA"/>
</dbReference>
<reference evidence="2" key="2">
    <citation type="journal article" date="2023" name="IMA Fungus">
        <title>Comparative genomic study of the Penicillium genus elucidates a diverse pangenome and 15 lateral gene transfer events.</title>
        <authorList>
            <person name="Petersen C."/>
            <person name="Sorensen T."/>
            <person name="Nielsen M.R."/>
            <person name="Sondergaard T.E."/>
            <person name="Sorensen J.L."/>
            <person name="Fitzpatrick D.A."/>
            <person name="Frisvad J.C."/>
            <person name="Nielsen K.L."/>
        </authorList>
    </citation>
    <scope>NUCLEOTIDE SEQUENCE</scope>
    <source>
        <strain evidence="2">IBT 30728</strain>
    </source>
</reference>
<evidence type="ECO:0000313" key="2">
    <source>
        <dbReference type="EMBL" id="KAJ5495443.1"/>
    </source>
</evidence>
<sequence length="123" mass="13143">MIDLRLFTSPNGAQIGGNVEPKWRLLLPLPSTPDPIDSSGAAWFTFSHSLIARVPSPCPEGHIHLLAWKSSRRLDSLASTSLAQRLPHGLTHRTSTAQLAAKQGNSATFRVSPSKAGQLGEPG</sequence>
<keyword evidence="3" id="KW-1185">Reference proteome</keyword>
<name>A0A9X0C2A7_9EURO</name>
<dbReference type="Proteomes" id="UP001148312">
    <property type="component" value="Unassembled WGS sequence"/>
</dbReference>
<evidence type="ECO:0000313" key="3">
    <source>
        <dbReference type="Proteomes" id="UP001148312"/>
    </source>
</evidence>
<comment type="caution">
    <text evidence="2">The sequence shown here is derived from an EMBL/GenBank/DDBJ whole genome shotgun (WGS) entry which is preliminary data.</text>
</comment>
<evidence type="ECO:0000256" key="1">
    <source>
        <dbReference type="SAM" id="MobiDB-lite"/>
    </source>
</evidence>
<dbReference type="RefSeq" id="XP_056794456.1">
    <property type="nucleotide sequence ID" value="XM_056930163.1"/>
</dbReference>
<feature type="compositionally biased region" description="Polar residues" evidence="1">
    <location>
        <begin position="97"/>
        <end position="111"/>
    </location>
</feature>
<dbReference type="AlphaFoldDB" id="A0A9X0C2A7"/>